<dbReference type="STRING" id="145388.A0A0D2KI90"/>
<feature type="compositionally biased region" description="Polar residues" evidence="1">
    <location>
        <begin position="116"/>
        <end position="138"/>
    </location>
</feature>
<feature type="region of interest" description="Disordered" evidence="1">
    <location>
        <begin position="88"/>
        <end position="186"/>
    </location>
</feature>
<protein>
    <submittedName>
        <fullName evidence="2">Uncharacterized protein</fullName>
    </submittedName>
</protein>
<evidence type="ECO:0000313" key="3">
    <source>
        <dbReference type="Proteomes" id="UP000054498"/>
    </source>
</evidence>
<dbReference type="GeneID" id="25729818"/>
<evidence type="ECO:0000313" key="2">
    <source>
        <dbReference type="EMBL" id="KIY95508.1"/>
    </source>
</evidence>
<dbReference type="EMBL" id="KK103470">
    <property type="protein sequence ID" value="KIY95508.1"/>
    <property type="molecule type" value="Genomic_DNA"/>
</dbReference>
<evidence type="ECO:0000256" key="1">
    <source>
        <dbReference type="SAM" id="MobiDB-lite"/>
    </source>
</evidence>
<keyword evidence="3" id="KW-1185">Reference proteome</keyword>
<dbReference type="GO" id="GO:0007018">
    <property type="term" value="P:microtubule-based movement"/>
    <property type="evidence" value="ECO:0007669"/>
    <property type="project" value="InterPro"/>
</dbReference>
<dbReference type="AlphaFoldDB" id="A0A0D2KI90"/>
<dbReference type="RefSeq" id="XP_013894528.1">
    <property type="nucleotide sequence ID" value="XM_014039074.1"/>
</dbReference>
<name>A0A0D2KI90_9CHLO</name>
<proteinExistence type="predicted"/>
<dbReference type="PANTHER" id="PTHR47972">
    <property type="entry name" value="KINESIN-LIKE PROTEIN KLP-3"/>
    <property type="match status" value="1"/>
</dbReference>
<feature type="compositionally biased region" description="Low complexity" evidence="1">
    <location>
        <begin position="320"/>
        <end position="337"/>
    </location>
</feature>
<dbReference type="KEGG" id="mng:MNEG_12454"/>
<dbReference type="Proteomes" id="UP000054498">
    <property type="component" value="Unassembled WGS sequence"/>
</dbReference>
<sequence length="469" mass="47866">MCTAALHALQALTPDDIEPGPAGLARQRQHNVSRFLAAAGRLLPPDCVFTQAELDADWEAEEPRVADCVLSLRSAAAGAAAGAQALHSGAAQSPLSDTALRRQREQQQHALPPCARSSSGSSPYGWQGQVTAEPSTPGHSGGAPTPFAVVAGSGGSFSAARPPLPSTPPANGAVGPSPMRSAQPPAVAAAPAAAPAGFGPNAPVAAAGLPPAAAGVGLGLGALGGAAPGGEMRSMQAVAGVTRLMQQCSGMLRERMFMGGAGGGAQAAAGAAGRSPATFDPQQALFPVLDAVLGQITQEYEKRLLQKDHELTSARERAAAAQRDAAEAQARLQQAQSESRREGAAAARAAAADATSALAAARGELEAARALLREREGELVVLRGAADEGLRARAAREAALQGQLEEARRQLAAVEDLSARYRRVVEQNRALYNEVQDLKGSIRVFCRIRWGRGSYDASGVARGPAAAEA</sequence>
<dbReference type="GO" id="GO:0015630">
    <property type="term" value="C:microtubule cytoskeleton"/>
    <property type="evidence" value="ECO:0007669"/>
    <property type="project" value="TreeGrafter"/>
</dbReference>
<organism evidence="2 3">
    <name type="scientific">Monoraphidium neglectum</name>
    <dbReference type="NCBI Taxonomy" id="145388"/>
    <lineage>
        <taxon>Eukaryota</taxon>
        <taxon>Viridiplantae</taxon>
        <taxon>Chlorophyta</taxon>
        <taxon>core chlorophytes</taxon>
        <taxon>Chlorophyceae</taxon>
        <taxon>CS clade</taxon>
        <taxon>Sphaeropleales</taxon>
        <taxon>Selenastraceae</taxon>
        <taxon>Monoraphidium</taxon>
    </lineage>
</organism>
<dbReference type="PANTHER" id="PTHR47972:SF28">
    <property type="entry name" value="KINESIN-LIKE PROTEIN KLP-3"/>
    <property type="match status" value="1"/>
</dbReference>
<reference evidence="2 3" key="1">
    <citation type="journal article" date="2013" name="BMC Genomics">
        <title>Reconstruction of the lipid metabolism for the microalga Monoraphidium neglectum from its genome sequence reveals characteristics suitable for biofuel production.</title>
        <authorList>
            <person name="Bogen C."/>
            <person name="Al-Dilaimi A."/>
            <person name="Albersmeier A."/>
            <person name="Wichmann J."/>
            <person name="Grundmann M."/>
            <person name="Rupp O."/>
            <person name="Lauersen K.J."/>
            <person name="Blifernez-Klassen O."/>
            <person name="Kalinowski J."/>
            <person name="Goesmann A."/>
            <person name="Mussgnug J.H."/>
            <person name="Kruse O."/>
        </authorList>
    </citation>
    <scope>NUCLEOTIDE SEQUENCE [LARGE SCALE GENOMIC DNA]</scope>
    <source>
        <strain evidence="2 3">SAG 48.87</strain>
    </source>
</reference>
<dbReference type="GO" id="GO:0008017">
    <property type="term" value="F:microtubule binding"/>
    <property type="evidence" value="ECO:0007669"/>
    <property type="project" value="TreeGrafter"/>
</dbReference>
<gene>
    <name evidence="2" type="ORF">MNEG_12454</name>
</gene>
<dbReference type="InterPro" id="IPR027640">
    <property type="entry name" value="Kinesin-like_fam"/>
</dbReference>
<accession>A0A0D2KI90</accession>
<dbReference type="OrthoDB" id="3176171at2759"/>
<feature type="region of interest" description="Disordered" evidence="1">
    <location>
        <begin position="320"/>
        <end position="347"/>
    </location>
</feature>
<dbReference type="GO" id="GO:0003777">
    <property type="term" value="F:microtubule motor activity"/>
    <property type="evidence" value="ECO:0007669"/>
    <property type="project" value="InterPro"/>
</dbReference>